<dbReference type="InterPro" id="IPR016024">
    <property type="entry name" value="ARM-type_fold"/>
</dbReference>
<dbReference type="SUPFAM" id="SSF48371">
    <property type="entry name" value="ARM repeat"/>
    <property type="match status" value="1"/>
</dbReference>
<dbReference type="EMBL" id="SWLB01000003">
    <property type="protein sequence ID" value="KAF3339714.1"/>
    <property type="molecule type" value="Genomic_DNA"/>
</dbReference>
<evidence type="ECO:0000256" key="5">
    <source>
        <dbReference type="SAM" id="MobiDB-lite"/>
    </source>
</evidence>
<evidence type="ECO:0000313" key="8">
    <source>
        <dbReference type="Proteomes" id="UP000623129"/>
    </source>
</evidence>
<feature type="domain" description="CHY-type" evidence="6">
    <location>
        <begin position="941"/>
        <end position="1010"/>
    </location>
</feature>
<dbReference type="InterPro" id="IPR012312">
    <property type="entry name" value="Hemerythrin-like"/>
</dbReference>
<dbReference type="AlphaFoldDB" id="A0A833REB2"/>
<feature type="compositionally biased region" description="Low complexity" evidence="5">
    <location>
        <begin position="830"/>
        <end position="839"/>
    </location>
</feature>
<dbReference type="Pfam" id="PF01814">
    <property type="entry name" value="Hemerythrin"/>
    <property type="match status" value="3"/>
</dbReference>
<keyword evidence="3" id="KW-0862">Zinc</keyword>
<protein>
    <submittedName>
        <fullName evidence="7">RING finger protein C2F3.16</fullName>
    </submittedName>
</protein>
<keyword evidence="2 4" id="KW-0863">Zinc-finger</keyword>
<accession>A0A833REB2</accession>
<dbReference type="Proteomes" id="UP000623129">
    <property type="component" value="Unassembled WGS sequence"/>
</dbReference>
<dbReference type="PROSITE" id="PS51266">
    <property type="entry name" value="ZF_CHY"/>
    <property type="match status" value="1"/>
</dbReference>
<name>A0A833REB2_9POAL</name>
<keyword evidence="8" id="KW-1185">Reference proteome</keyword>
<keyword evidence="1" id="KW-0479">Metal-binding</keyword>
<proteinExistence type="predicted"/>
<sequence length="1176" mass="133744">MASPMAGDGVLALMPLEVANPIDSSSSNGTQDTNRNKRSAQEFPVLIFLYFQKAIRLELDRLHRSAVELATGGGGDVSAFAERCRFLFDIYKHHCNAEDAVIFPALDNRVKNVVRTYSLEHKGESDLFDQLFDLLHSDMRNNDDNSFRRQLASCTGAIQTCLSQHMSKEEEQVFPLLADKFSFEEQADLVWQFLCNIPVNMIVEFFPWLSSCVSPDERQDILTCLCKVVPDEKLLQQVIFTWMEGKCSGSNEKNDACQDMCSFDYIKIGKRKHNESECSVSDCNETHPIDEILHWHRAIRQELTDIADEARKIQSLADFSDLPAFNLRLQFIADVCIFHSIAEDKVIFPAVDGEVSFEEEHAEEESQFRKFRGLIEQIQMQRAGAHSTSEEFYSDLCSHADNIMETIQKHFDSEEMKILPLARMHFSLEKQRELLFKSLCVMPLKLLEQVLPWLVSKLSNEEARSFLQNMHLAASASETALVTLLSGWACKGRVKDSASSGKFICLSPKCPLEGTETEVEDCENLCACACPLSLNNNCTGTRLRNNMRPIKRVNISESMMLEPNPECEKKPCQVPGLGVDTKHSCRSFAPYLYSSLFNWDSEIMSSDSDATARPIDTIFKFHKAIRKDLEYLDVESGKLIDCDEDFLQQFIGRFRLLWGLYRAHSNAEDDIVFPALESRETLHNVSHSYTLDHKQEEKLFNDISGILSEISVLHDSCTSCDEMYSAKKHNELATRLQGMCKSLRVTLDNHVLREELELWPLFDRHFSVAEQDKIVGRIIGTTGAEVLQSMLPWVTSVLTQEEQNEIMDTWRQATKNTMFNEWLNEWWKDSPISPKDSSSAGTSPSGVTEETEHQESMDQSDQMFKPGWKDIFRMNQNELESEIRKVSRDPTLDPRRKAYLIQSLMTSRWIAAQQKMPERKTEEGDGGGDSVPGCSPSFRDAEKQVFGCEHYKRNCKLLATCCNKLFTCRFCHDKVSDHTMDRKATAEMMCMQCLRVQPVGPTCKTPSCNEFSMAKYFCTICKFFDDESLLLGSGGFVGKYVCLSIGTSILILTGSSANFQDGIPLSVLQPVPVWEGVGSRFLPLHDMQLLPGHETEGAQAYTCSHYTCPICSKSLGDMAVYFGMLDALLTTEVLPEEYRDRCQIKPVNYWRYQQRELYHVRVGMRVPPHLPLSIII</sequence>
<feature type="region of interest" description="Disordered" evidence="5">
    <location>
        <begin position="830"/>
        <end position="862"/>
    </location>
</feature>
<organism evidence="7 8">
    <name type="scientific">Carex littledalei</name>
    <dbReference type="NCBI Taxonomy" id="544730"/>
    <lineage>
        <taxon>Eukaryota</taxon>
        <taxon>Viridiplantae</taxon>
        <taxon>Streptophyta</taxon>
        <taxon>Embryophyta</taxon>
        <taxon>Tracheophyta</taxon>
        <taxon>Spermatophyta</taxon>
        <taxon>Magnoliopsida</taxon>
        <taxon>Liliopsida</taxon>
        <taxon>Poales</taxon>
        <taxon>Cyperaceae</taxon>
        <taxon>Cyperoideae</taxon>
        <taxon>Cariceae</taxon>
        <taxon>Carex</taxon>
        <taxon>Carex subgen. Euthyceras</taxon>
    </lineage>
</organism>
<dbReference type="Pfam" id="PF05495">
    <property type="entry name" value="zf-CHY"/>
    <property type="match status" value="1"/>
</dbReference>
<dbReference type="OrthoDB" id="411372at2759"/>
<dbReference type="GO" id="GO:0008270">
    <property type="term" value="F:zinc ion binding"/>
    <property type="evidence" value="ECO:0007669"/>
    <property type="project" value="UniProtKB-KW"/>
</dbReference>
<dbReference type="InterPro" id="IPR008913">
    <property type="entry name" value="Znf_CHY"/>
</dbReference>
<feature type="region of interest" description="Disordered" evidence="5">
    <location>
        <begin position="914"/>
        <end position="934"/>
    </location>
</feature>
<dbReference type="FunFam" id="1.20.120.520:FF:000009">
    <property type="entry name" value="Zinc finger protein BRUTUS"/>
    <property type="match status" value="1"/>
</dbReference>
<evidence type="ECO:0000256" key="4">
    <source>
        <dbReference type="PROSITE-ProRule" id="PRU00601"/>
    </source>
</evidence>
<evidence type="ECO:0000256" key="3">
    <source>
        <dbReference type="ARBA" id="ARBA00022833"/>
    </source>
</evidence>
<dbReference type="PANTHER" id="PTHR21319">
    <property type="entry name" value="RING FINGER AND CHY ZINC FINGER DOMAIN-CONTAINING PROTEIN 1"/>
    <property type="match status" value="1"/>
</dbReference>
<dbReference type="GO" id="GO:0016567">
    <property type="term" value="P:protein ubiquitination"/>
    <property type="evidence" value="ECO:0007669"/>
    <property type="project" value="TreeGrafter"/>
</dbReference>
<evidence type="ECO:0000313" key="7">
    <source>
        <dbReference type="EMBL" id="KAF3339714.1"/>
    </source>
</evidence>
<dbReference type="GO" id="GO:0005634">
    <property type="term" value="C:nucleus"/>
    <property type="evidence" value="ECO:0007669"/>
    <property type="project" value="TreeGrafter"/>
</dbReference>
<dbReference type="Gene3D" id="1.20.120.520">
    <property type="entry name" value="nmb1532 protein domain like"/>
    <property type="match status" value="3"/>
</dbReference>
<reference evidence="7" key="1">
    <citation type="submission" date="2020-01" db="EMBL/GenBank/DDBJ databases">
        <title>Genome sequence of Kobresia littledalei, the first chromosome-level genome in the family Cyperaceae.</title>
        <authorList>
            <person name="Qu G."/>
        </authorList>
    </citation>
    <scope>NUCLEOTIDE SEQUENCE</scope>
    <source>
        <strain evidence="7">C.B.Clarke</strain>
        <tissue evidence="7">Leaf</tissue>
    </source>
</reference>
<comment type="caution">
    <text evidence="7">The sequence shown here is derived from an EMBL/GenBank/DDBJ whole genome shotgun (WGS) entry which is preliminary data.</text>
</comment>
<dbReference type="GO" id="GO:0006511">
    <property type="term" value="P:ubiquitin-dependent protein catabolic process"/>
    <property type="evidence" value="ECO:0007669"/>
    <property type="project" value="TreeGrafter"/>
</dbReference>
<evidence type="ECO:0000256" key="2">
    <source>
        <dbReference type="ARBA" id="ARBA00022771"/>
    </source>
</evidence>
<dbReference type="CDD" id="cd12108">
    <property type="entry name" value="Hr-like"/>
    <property type="match status" value="3"/>
</dbReference>
<dbReference type="GO" id="GO:0061630">
    <property type="term" value="F:ubiquitin protein ligase activity"/>
    <property type="evidence" value="ECO:0007669"/>
    <property type="project" value="TreeGrafter"/>
</dbReference>
<evidence type="ECO:0000259" key="6">
    <source>
        <dbReference type="PROSITE" id="PS51266"/>
    </source>
</evidence>
<dbReference type="InterPro" id="IPR037274">
    <property type="entry name" value="Znf_CHY_sf"/>
</dbReference>
<gene>
    <name evidence="7" type="ORF">FCM35_KLT15485</name>
</gene>
<evidence type="ECO:0000256" key="1">
    <source>
        <dbReference type="ARBA" id="ARBA00022723"/>
    </source>
</evidence>
<dbReference type="SUPFAM" id="SSF161219">
    <property type="entry name" value="CHY zinc finger-like"/>
    <property type="match status" value="1"/>
</dbReference>
<dbReference type="PANTHER" id="PTHR21319:SF0">
    <property type="entry name" value="AND RING FINGER DOMAIN PROTEIN, PUTATIVE (AFU_ORTHOLOGUE AFUA_1G08900)-RELATED"/>
    <property type="match status" value="1"/>
</dbReference>